<organism evidence="1 2">
    <name type="scientific">Manihot esculenta</name>
    <name type="common">Cassava</name>
    <name type="synonym">Jatropha manihot</name>
    <dbReference type="NCBI Taxonomy" id="3983"/>
    <lineage>
        <taxon>Eukaryota</taxon>
        <taxon>Viridiplantae</taxon>
        <taxon>Streptophyta</taxon>
        <taxon>Embryophyta</taxon>
        <taxon>Tracheophyta</taxon>
        <taxon>Spermatophyta</taxon>
        <taxon>Magnoliopsida</taxon>
        <taxon>eudicotyledons</taxon>
        <taxon>Gunneridae</taxon>
        <taxon>Pentapetalae</taxon>
        <taxon>rosids</taxon>
        <taxon>fabids</taxon>
        <taxon>Malpighiales</taxon>
        <taxon>Euphorbiaceae</taxon>
        <taxon>Crotonoideae</taxon>
        <taxon>Manihoteae</taxon>
        <taxon>Manihot</taxon>
    </lineage>
</organism>
<dbReference type="EMBL" id="CM004400">
    <property type="protein sequence ID" value="KAG8638166.1"/>
    <property type="molecule type" value="Genomic_DNA"/>
</dbReference>
<proteinExistence type="predicted"/>
<dbReference type="Proteomes" id="UP000091857">
    <property type="component" value="Chromosome 14"/>
</dbReference>
<evidence type="ECO:0000313" key="1">
    <source>
        <dbReference type="EMBL" id="KAG8638166.1"/>
    </source>
</evidence>
<name>A0ACB7GE22_MANES</name>
<protein>
    <submittedName>
        <fullName evidence="1">Uncharacterized protein</fullName>
    </submittedName>
</protein>
<evidence type="ECO:0000313" key="2">
    <source>
        <dbReference type="Proteomes" id="UP000091857"/>
    </source>
</evidence>
<gene>
    <name evidence="1" type="ORF">MANES_14G014236v8</name>
</gene>
<sequence>MQSHISKSYLLIDTVVKIWKVLSLTYSKIGNDAQIYDIQNKIHGTKQGEMTISQFYSELYGLWQEFDYYQDFQANCTGDAVKFRRMIEKE</sequence>
<keyword evidence="2" id="KW-1185">Reference proteome</keyword>
<reference evidence="2" key="1">
    <citation type="journal article" date="2016" name="Nat. Biotechnol.">
        <title>Sequencing wild and cultivated cassava and related species reveals extensive interspecific hybridization and genetic diversity.</title>
        <authorList>
            <person name="Bredeson J.V."/>
            <person name="Lyons J.B."/>
            <person name="Prochnik S.E."/>
            <person name="Wu G.A."/>
            <person name="Ha C.M."/>
            <person name="Edsinger-Gonzales E."/>
            <person name="Grimwood J."/>
            <person name="Schmutz J."/>
            <person name="Rabbi I.Y."/>
            <person name="Egesi C."/>
            <person name="Nauluvula P."/>
            <person name="Lebot V."/>
            <person name="Ndunguru J."/>
            <person name="Mkamilo G."/>
            <person name="Bart R.S."/>
            <person name="Setter T.L."/>
            <person name="Gleadow R.M."/>
            <person name="Kulakow P."/>
            <person name="Ferguson M.E."/>
            <person name="Rounsley S."/>
            <person name="Rokhsar D.S."/>
        </authorList>
    </citation>
    <scope>NUCLEOTIDE SEQUENCE [LARGE SCALE GENOMIC DNA]</scope>
    <source>
        <strain evidence="2">cv. AM560-2</strain>
    </source>
</reference>
<comment type="caution">
    <text evidence="1">The sequence shown here is derived from an EMBL/GenBank/DDBJ whole genome shotgun (WGS) entry which is preliminary data.</text>
</comment>
<accession>A0ACB7GE22</accession>